<accession>A0A7D5FJ17</accession>
<protein>
    <submittedName>
        <fullName evidence="1">Uncharacterized protein</fullName>
    </submittedName>
</protein>
<reference evidence="1 2" key="1">
    <citation type="submission" date="2020-06" db="EMBL/GenBank/DDBJ databases">
        <title>Complete genome sequences of eight phages infecting swine Enterotoxigenic Escherichia coli.</title>
        <authorList>
            <person name="Ferreira A."/>
            <person name="Oliveira H."/>
            <person name="Silva D."/>
            <person name="Almeida C."/>
            <person name="Burgan J."/>
            <person name="Azered J."/>
            <person name="Oliveira A."/>
        </authorList>
    </citation>
    <scope>NUCLEOTIDE SEQUENCE [LARGE SCALE GENOMIC DNA]</scope>
</reference>
<gene>
    <name evidence="1" type="ORF">SP7_0024</name>
</gene>
<evidence type="ECO:0000313" key="2">
    <source>
        <dbReference type="Proteomes" id="UP000515341"/>
    </source>
</evidence>
<evidence type="ECO:0000313" key="1">
    <source>
        <dbReference type="EMBL" id="QLF80665.1"/>
    </source>
</evidence>
<keyword evidence="2" id="KW-1185">Reference proteome</keyword>
<proteinExistence type="predicted"/>
<organism evidence="1 2">
    <name type="scientific">Escherichia phage vB_EcoP_SP7</name>
    <dbReference type="NCBI Taxonomy" id="2750854"/>
    <lineage>
        <taxon>Viruses</taxon>
        <taxon>Duplodnaviria</taxon>
        <taxon>Heunggongvirae</taxon>
        <taxon>Uroviricota</taxon>
        <taxon>Caudoviricetes</taxon>
        <taxon>Autographivirales</taxon>
        <taxon>Autotranscriptaviridae</taxon>
        <taxon>Studiervirinae</taxon>
        <taxon>Kayfunavirus</taxon>
        <taxon>Kayfunavirus SP7</taxon>
    </lineage>
</organism>
<name>A0A7D5FJ17_9CAUD</name>
<sequence length="38" mass="4249">MGFNVIGLSTQSALSYFGLAILRAVDKYPIWMFAPRLT</sequence>
<dbReference type="Proteomes" id="UP000515341">
    <property type="component" value="Segment"/>
</dbReference>
<dbReference type="EMBL" id="MT682707">
    <property type="protein sequence ID" value="QLF80665.1"/>
    <property type="molecule type" value="Genomic_DNA"/>
</dbReference>